<evidence type="ECO:0000313" key="7">
    <source>
        <dbReference type="EMBL" id="CDQ93728.1"/>
    </source>
</evidence>
<dbReference type="GO" id="GO:0043005">
    <property type="term" value="C:neuron projection"/>
    <property type="evidence" value="ECO:0007669"/>
    <property type="project" value="TreeGrafter"/>
</dbReference>
<dbReference type="PANTHER" id="PTHR10037">
    <property type="entry name" value="VOLTAGE-GATED CATION CHANNEL CALCIUM AND SODIUM"/>
    <property type="match status" value="1"/>
</dbReference>
<evidence type="ECO:0000256" key="3">
    <source>
        <dbReference type="ARBA" id="ARBA00022989"/>
    </source>
</evidence>
<evidence type="ECO:0000313" key="8">
    <source>
        <dbReference type="Proteomes" id="UP000193380"/>
    </source>
</evidence>
<dbReference type="GO" id="GO:0005248">
    <property type="term" value="F:voltage-gated sodium channel activity"/>
    <property type="evidence" value="ECO:0007669"/>
    <property type="project" value="TreeGrafter"/>
</dbReference>
<dbReference type="GO" id="GO:0008332">
    <property type="term" value="F:low voltage-gated calcium channel activity"/>
    <property type="evidence" value="ECO:0007669"/>
    <property type="project" value="TreeGrafter"/>
</dbReference>
<dbReference type="Proteomes" id="UP000193380">
    <property type="component" value="Unassembled WGS sequence"/>
</dbReference>
<dbReference type="PANTHER" id="PTHR10037:SF137">
    <property type="entry name" value="VOLTAGE-DEPENDENT T-TYPE CALCIUM CHANNEL SUBUNIT ALPHA"/>
    <property type="match status" value="1"/>
</dbReference>
<comment type="subcellular location">
    <subcellularLocation>
        <location evidence="1">Membrane</location>
        <topology evidence="1">Multi-pass membrane protein</topology>
    </subcellularLocation>
</comment>
<evidence type="ECO:0000256" key="5">
    <source>
        <dbReference type="SAM" id="Phobius"/>
    </source>
</evidence>
<protein>
    <recommendedName>
        <fullName evidence="6">Ion transport domain-containing protein</fullName>
    </recommendedName>
</protein>
<evidence type="ECO:0000256" key="2">
    <source>
        <dbReference type="ARBA" id="ARBA00022692"/>
    </source>
</evidence>
<dbReference type="PaxDb" id="8022-A0A060YPI9"/>
<dbReference type="AlphaFoldDB" id="A0A060YPI9"/>
<organism evidence="7 8">
    <name type="scientific">Oncorhynchus mykiss</name>
    <name type="common">Rainbow trout</name>
    <name type="synonym">Salmo gairdneri</name>
    <dbReference type="NCBI Taxonomy" id="8022"/>
    <lineage>
        <taxon>Eukaryota</taxon>
        <taxon>Metazoa</taxon>
        <taxon>Chordata</taxon>
        <taxon>Craniata</taxon>
        <taxon>Vertebrata</taxon>
        <taxon>Euteleostomi</taxon>
        <taxon>Actinopterygii</taxon>
        <taxon>Neopterygii</taxon>
        <taxon>Teleostei</taxon>
        <taxon>Protacanthopterygii</taxon>
        <taxon>Salmoniformes</taxon>
        <taxon>Salmonidae</taxon>
        <taxon>Salmoninae</taxon>
        <taxon>Oncorhynchus</taxon>
    </lineage>
</organism>
<dbReference type="InterPro" id="IPR043203">
    <property type="entry name" value="VGCC_Ca_Na"/>
</dbReference>
<dbReference type="GO" id="GO:0001518">
    <property type="term" value="C:voltage-gated sodium channel complex"/>
    <property type="evidence" value="ECO:0007669"/>
    <property type="project" value="TreeGrafter"/>
</dbReference>
<dbReference type="STRING" id="8022.A0A060YPI9"/>
<dbReference type="EMBL" id="FR915867">
    <property type="protein sequence ID" value="CDQ93728.1"/>
    <property type="molecule type" value="Genomic_DNA"/>
</dbReference>
<name>A0A060YPI9_ONCMY</name>
<sequence>MASTTPVAALYFIALMTFGNYVLFNLLVAILVEGFQTEVN</sequence>
<dbReference type="InterPro" id="IPR005821">
    <property type="entry name" value="Ion_trans_dom"/>
</dbReference>
<evidence type="ECO:0000256" key="1">
    <source>
        <dbReference type="ARBA" id="ARBA00004141"/>
    </source>
</evidence>
<evidence type="ECO:0000259" key="6">
    <source>
        <dbReference type="Pfam" id="PF00520"/>
    </source>
</evidence>
<keyword evidence="2 5" id="KW-0812">Transmembrane</keyword>
<dbReference type="GO" id="GO:0045956">
    <property type="term" value="P:positive regulation of calcium ion-dependent exocytosis"/>
    <property type="evidence" value="ECO:0007669"/>
    <property type="project" value="TreeGrafter"/>
</dbReference>
<reference evidence="7" key="2">
    <citation type="submission" date="2014-03" db="EMBL/GenBank/DDBJ databases">
        <authorList>
            <person name="Genoscope - CEA"/>
        </authorList>
    </citation>
    <scope>NUCLEOTIDE SEQUENCE</scope>
</reference>
<feature type="domain" description="Ion transport" evidence="6">
    <location>
        <begin position="5"/>
        <end position="38"/>
    </location>
</feature>
<keyword evidence="4 5" id="KW-0472">Membrane</keyword>
<gene>
    <name evidence="7" type="ORF">GSONMT00024883001</name>
</gene>
<evidence type="ECO:0000256" key="4">
    <source>
        <dbReference type="ARBA" id="ARBA00023136"/>
    </source>
</evidence>
<feature type="transmembrane region" description="Helical" evidence="5">
    <location>
        <begin position="7"/>
        <end position="32"/>
    </location>
</feature>
<accession>A0A060YPI9</accession>
<reference evidence="7" key="1">
    <citation type="journal article" date="2014" name="Nat. Commun.">
        <title>The rainbow trout genome provides novel insights into evolution after whole-genome duplication in vertebrates.</title>
        <authorList>
            <person name="Berthelot C."/>
            <person name="Brunet F."/>
            <person name="Chalopin D."/>
            <person name="Juanchich A."/>
            <person name="Bernard M."/>
            <person name="Noel B."/>
            <person name="Bento P."/>
            <person name="Da Silva C."/>
            <person name="Labadie K."/>
            <person name="Alberti A."/>
            <person name="Aury J.M."/>
            <person name="Louis A."/>
            <person name="Dehais P."/>
            <person name="Bardou P."/>
            <person name="Montfort J."/>
            <person name="Klopp C."/>
            <person name="Cabau C."/>
            <person name="Gaspin C."/>
            <person name="Thorgaard G.H."/>
            <person name="Boussaha M."/>
            <person name="Quillet E."/>
            <person name="Guyomard R."/>
            <person name="Galiana D."/>
            <person name="Bobe J."/>
            <person name="Volff J.N."/>
            <person name="Genet C."/>
            <person name="Wincker P."/>
            <person name="Jaillon O."/>
            <person name="Roest Crollius H."/>
            <person name="Guiguen Y."/>
        </authorList>
    </citation>
    <scope>NUCLEOTIDE SEQUENCE [LARGE SCALE GENOMIC DNA]</scope>
</reference>
<dbReference type="GO" id="GO:0070509">
    <property type="term" value="P:calcium ion import"/>
    <property type="evidence" value="ECO:0007669"/>
    <property type="project" value="TreeGrafter"/>
</dbReference>
<dbReference type="Pfam" id="PF00520">
    <property type="entry name" value="Ion_trans"/>
    <property type="match status" value="1"/>
</dbReference>
<dbReference type="GO" id="GO:0086010">
    <property type="term" value="P:membrane depolarization during action potential"/>
    <property type="evidence" value="ECO:0007669"/>
    <property type="project" value="TreeGrafter"/>
</dbReference>
<dbReference type="Gene3D" id="1.10.287.70">
    <property type="match status" value="1"/>
</dbReference>
<keyword evidence="3 5" id="KW-1133">Transmembrane helix</keyword>
<proteinExistence type="predicted"/>